<keyword evidence="8" id="KW-1185">Reference proteome</keyword>
<dbReference type="PANTHER" id="PTHR45962:SF1">
    <property type="entry name" value="N-FATTY-ACYL-AMINO ACID SYNTHASE_HYDROLASE PM20D1"/>
    <property type="match status" value="1"/>
</dbReference>
<dbReference type="GO" id="GO:0046872">
    <property type="term" value="F:metal ion binding"/>
    <property type="evidence" value="ECO:0007669"/>
    <property type="project" value="UniProtKB-KW"/>
</dbReference>
<protein>
    <recommendedName>
        <fullName evidence="6">Peptidase M20 dimerisation domain-containing protein</fullName>
    </recommendedName>
</protein>
<gene>
    <name evidence="7" type="ORF">HK097_004219</name>
</gene>
<dbReference type="InterPro" id="IPR047177">
    <property type="entry name" value="Pept_M20A"/>
</dbReference>
<feature type="domain" description="Peptidase M20 dimerisation" evidence="6">
    <location>
        <begin position="4"/>
        <end position="124"/>
    </location>
</feature>
<evidence type="ECO:0000256" key="3">
    <source>
        <dbReference type="ARBA" id="ARBA00022723"/>
    </source>
</evidence>
<accession>A0AAD5X076</accession>
<reference evidence="7" key="1">
    <citation type="submission" date="2020-05" db="EMBL/GenBank/DDBJ databases">
        <title>Phylogenomic resolution of chytrid fungi.</title>
        <authorList>
            <person name="Stajich J.E."/>
            <person name="Amses K."/>
            <person name="Simmons R."/>
            <person name="Seto K."/>
            <person name="Myers J."/>
            <person name="Bonds A."/>
            <person name="Quandt C.A."/>
            <person name="Barry K."/>
            <person name="Liu P."/>
            <person name="Grigoriev I."/>
            <person name="Longcore J.E."/>
            <person name="James T.Y."/>
        </authorList>
    </citation>
    <scope>NUCLEOTIDE SEQUENCE</scope>
    <source>
        <strain evidence="7">JEL0318</strain>
    </source>
</reference>
<name>A0AAD5X076_9FUNG</name>
<keyword evidence="4" id="KW-0378">Hydrolase</keyword>
<dbReference type="SUPFAM" id="SSF53187">
    <property type="entry name" value="Zn-dependent exopeptidases"/>
    <property type="match status" value="1"/>
</dbReference>
<dbReference type="SUPFAM" id="SSF55031">
    <property type="entry name" value="Bacterial exopeptidase dimerisation domain"/>
    <property type="match status" value="1"/>
</dbReference>
<evidence type="ECO:0000313" key="7">
    <source>
        <dbReference type="EMBL" id="KAJ3035420.1"/>
    </source>
</evidence>
<comment type="similarity">
    <text evidence="1">Belongs to the peptidase M20A family.</text>
</comment>
<dbReference type="Gene3D" id="3.30.70.360">
    <property type="match status" value="1"/>
</dbReference>
<evidence type="ECO:0000259" key="6">
    <source>
        <dbReference type="Pfam" id="PF07687"/>
    </source>
</evidence>
<keyword evidence="3" id="KW-0479">Metal-binding</keyword>
<dbReference type="GO" id="GO:0008233">
    <property type="term" value="F:peptidase activity"/>
    <property type="evidence" value="ECO:0007669"/>
    <property type="project" value="UniProtKB-KW"/>
</dbReference>
<dbReference type="InterPro" id="IPR011650">
    <property type="entry name" value="Peptidase_M20_dimer"/>
</dbReference>
<dbReference type="AlphaFoldDB" id="A0AAD5X076"/>
<dbReference type="Gene3D" id="1.10.150.900">
    <property type="match status" value="1"/>
</dbReference>
<dbReference type="EMBL" id="JADGJD010002051">
    <property type="protein sequence ID" value="KAJ3035420.1"/>
    <property type="molecule type" value="Genomic_DNA"/>
</dbReference>
<evidence type="ECO:0000256" key="1">
    <source>
        <dbReference type="ARBA" id="ARBA00006247"/>
    </source>
</evidence>
<comment type="caution">
    <text evidence="7">The sequence shown here is derived from an EMBL/GenBank/DDBJ whole genome shotgun (WGS) entry which is preliminary data.</text>
</comment>
<dbReference type="Proteomes" id="UP001212841">
    <property type="component" value="Unassembled WGS sequence"/>
</dbReference>
<organism evidence="7 8">
    <name type="scientific">Rhizophlyctis rosea</name>
    <dbReference type="NCBI Taxonomy" id="64517"/>
    <lineage>
        <taxon>Eukaryota</taxon>
        <taxon>Fungi</taxon>
        <taxon>Fungi incertae sedis</taxon>
        <taxon>Chytridiomycota</taxon>
        <taxon>Chytridiomycota incertae sedis</taxon>
        <taxon>Chytridiomycetes</taxon>
        <taxon>Rhizophlyctidales</taxon>
        <taxon>Rhizophlyctidaceae</taxon>
        <taxon>Rhizophlyctis</taxon>
    </lineage>
</organism>
<evidence type="ECO:0000313" key="8">
    <source>
        <dbReference type="Proteomes" id="UP001212841"/>
    </source>
</evidence>
<keyword evidence="2" id="KW-0645">Protease</keyword>
<sequence>MPSNDNAILHLSSALSKLSNHPLPATLSTGPIFLFLSALSTSHPNPFFRFFFRTIKHLGPFLTKFKVIISPAFNAMTRSTVAVTSVQGGGSDNALPMSARALLSVRVGHGDTVESVLEFVRGVVGADVVECPRPSQNSTSTPSASSKSTPKLTICILPKTALNPSAVASPTSPAYNLLAGTIRHVYEERHKGLLVFPSLLMAGTDSVWFDGLSDTVLKFQPIFMEGEEDLKRMHGTNERIRVQDFDDMIRFFTTLIRNADDSVGL</sequence>
<dbReference type="GO" id="GO:0006508">
    <property type="term" value="P:proteolysis"/>
    <property type="evidence" value="ECO:0007669"/>
    <property type="project" value="UniProtKB-KW"/>
</dbReference>
<dbReference type="PANTHER" id="PTHR45962">
    <property type="entry name" value="N-FATTY-ACYL-AMINO ACID SYNTHASE/HYDROLASE PM20D1"/>
    <property type="match status" value="1"/>
</dbReference>
<evidence type="ECO:0000256" key="2">
    <source>
        <dbReference type="ARBA" id="ARBA00022670"/>
    </source>
</evidence>
<evidence type="ECO:0000256" key="4">
    <source>
        <dbReference type="ARBA" id="ARBA00022801"/>
    </source>
</evidence>
<keyword evidence="5" id="KW-0862">Zinc</keyword>
<dbReference type="Pfam" id="PF07687">
    <property type="entry name" value="M20_dimer"/>
    <property type="match status" value="1"/>
</dbReference>
<dbReference type="InterPro" id="IPR036264">
    <property type="entry name" value="Bact_exopeptidase_dim_dom"/>
</dbReference>
<evidence type="ECO:0000256" key="5">
    <source>
        <dbReference type="ARBA" id="ARBA00022833"/>
    </source>
</evidence>
<proteinExistence type="inferred from homology"/>